<dbReference type="WBParaSite" id="PS1159_v2.g19935.t1">
    <property type="protein sequence ID" value="PS1159_v2.g19935.t1"/>
    <property type="gene ID" value="PS1159_v2.g19935"/>
</dbReference>
<dbReference type="Proteomes" id="UP000887580">
    <property type="component" value="Unplaced"/>
</dbReference>
<evidence type="ECO:0000313" key="2">
    <source>
        <dbReference type="WBParaSite" id="PS1159_v2.g19935.t1"/>
    </source>
</evidence>
<organism evidence="1 2">
    <name type="scientific">Panagrolaimus sp. PS1159</name>
    <dbReference type="NCBI Taxonomy" id="55785"/>
    <lineage>
        <taxon>Eukaryota</taxon>
        <taxon>Metazoa</taxon>
        <taxon>Ecdysozoa</taxon>
        <taxon>Nematoda</taxon>
        <taxon>Chromadorea</taxon>
        <taxon>Rhabditida</taxon>
        <taxon>Tylenchina</taxon>
        <taxon>Panagrolaimomorpha</taxon>
        <taxon>Panagrolaimoidea</taxon>
        <taxon>Panagrolaimidae</taxon>
        <taxon>Panagrolaimus</taxon>
    </lineage>
</organism>
<protein>
    <submittedName>
        <fullName evidence="2">G-protein coupled receptors family 1 profile domain-containing protein</fullName>
    </submittedName>
</protein>
<reference evidence="2" key="1">
    <citation type="submission" date="2022-11" db="UniProtKB">
        <authorList>
            <consortium name="WormBaseParasite"/>
        </authorList>
    </citation>
    <scope>IDENTIFICATION</scope>
</reference>
<sequence>MPPDIGFALENPPPPIEEIDANWETQWTYLLLACVPIACIIGNCMVVAAVWTTKSLQTPTNYLLVSLAMADLLVGTLVMPFSIYLSINGLHWHMPAEICYIYCVLDVAASTSSIVHLVLISIDSLQMFIYQWVID</sequence>
<proteinExistence type="predicted"/>
<evidence type="ECO:0000313" key="1">
    <source>
        <dbReference type="Proteomes" id="UP000887580"/>
    </source>
</evidence>
<accession>A0AC35FQR1</accession>
<name>A0AC35FQR1_9BILA</name>